<keyword evidence="3" id="KW-1185">Reference proteome</keyword>
<keyword evidence="1" id="KW-1133">Transmembrane helix</keyword>
<accession>A0A5A7N2W8</accession>
<keyword evidence="1" id="KW-0812">Transmembrane</keyword>
<feature type="transmembrane region" description="Helical" evidence="1">
    <location>
        <begin position="61"/>
        <end position="79"/>
    </location>
</feature>
<sequence length="81" mass="9106">MDARSTQPEVALADHVNAVIESLGLLPKLVRRASDLMEDLETKRRDEKDRPRPERMELEGWPGYALLAIGAVLLGWIVGRL</sequence>
<dbReference type="RefSeq" id="WP_150006699.1">
    <property type="nucleotide sequence ID" value="NZ_BKCN01000001.1"/>
</dbReference>
<name>A0A5A7N2W8_9PROT</name>
<reference evidence="2 3" key="1">
    <citation type="submission" date="2019-09" db="EMBL/GenBank/DDBJ databases">
        <title>NBRP : Genome information of microbial organism related human and environment.</title>
        <authorList>
            <person name="Hattori M."/>
            <person name="Oshima K."/>
            <person name="Inaba H."/>
            <person name="Suda W."/>
            <person name="Sakamoto M."/>
            <person name="Iino T."/>
            <person name="Kitahara M."/>
            <person name="Oshida Y."/>
            <person name="Iida T."/>
            <person name="Kudo T."/>
            <person name="Itoh T."/>
            <person name="Ohkuma M."/>
        </authorList>
    </citation>
    <scope>NUCLEOTIDE SEQUENCE [LARGE SCALE GENOMIC DNA]</scope>
    <source>
        <strain evidence="2 3">Q-1</strain>
    </source>
</reference>
<comment type="caution">
    <text evidence="2">The sequence shown here is derived from an EMBL/GenBank/DDBJ whole genome shotgun (WGS) entry which is preliminary data.</text>
</comment>
<proteinExistence type="predicted"/>
<evidence type="ECO:0000256" key="1">
    <source>
        <dbReference type="SAM" id="Phobius"/>
    </source>
</evidence>
<gene>
    <name evidence="2" type="ORF">JCM17846_03130</name>
</gene>
<evidence type="ECO:0000313" key="2">
    <source>
        <dbReference type="EMBL" id="GER02631.1"/>
    </source>
</evidence>
<evidence type="ECO:0000313" key="3">
    <source>
        <dbReference type="Proteomes" id="UP000324996"/>
    </source>
</evidence>
<dbReference type="Proteomes" id="UP000324996">
    <property type="component" value="Unassembled WGS sequence"/>
</dbReference>
<protein>
    <submittedName>
        <fullName evidence="2">Uncharacterized protein</fullName>
    </submittedName>
</protein>
<keyword evidence="1" id="KW-0472">Membrane</keyword>
<dbReference type="AlphaFoldDB" id="A0A5A7N2W8"/>
<dbReference type="EMBL" id="BKCN01000001">
    <property type="protein sequence ID" value="GER02631.1"/>
    <property type="molecule type" value="Genomic_DNA"/>
</dbReference>
<organism evidence="2 3">
    <name type="scientific">Iodidimonas nitroreducens</name>
    <dbReference type="NCBI Taxonomy" id="1236968"/>
    <lineage>
        <taxon>Bacteria</taxon>
        <taxon>Pseudomonadati</taxon>
        <taxon>Pseudomonadota</taxon>
        <taxon>Alphaproteobacteria</taxon>
        <taxon>Iodidimonadales</taxon>
        <taxon>Iodidimonadaceae</taxon>
        <taxon>Iodidimonas</taxon>
    </lineage>
</organism>